<keyword evidence="3" id="KW-1185">Reference proteome</keyword>
<accession>A0A371JZ35</accession>
<gene>
    <name evidence="2" type="ORF">DX914_11665</name>
</gene>
<protein>
    <submittedName>
        <fullName evidence="2">Uncharacterized protein</fullName>
    </submittedName>
</protein>
<evidence type="ECO:0000313" key="2">
    <source>
        <dbReference type="EMBL" id="RDZ26926.1"/>
    </source>
</evidence>
<dbReference type="RefSeq" id="WP_115859304.1">
    <property type="nucleotide sequence ID" value="NZ_QTSU01000002.1"/>
</dbReference>
<feature type="signal peptide" evidence="1">
    <location>
        <begin position="1"/>
        <end position="24"/>
    </location>
</feature>
<dbReference type="Proteomes" id="UP000264492">
    <property type="component" value="Unassembled WGS sequence"/>
</dbReference>
<dbReference type="EMBL" id="QTSU01000002">
    <property type="protein sequence ID" value="RDZ26926.1"/>
    <property type="molecule type" value="Genomic_DNA"/>
</dbReference>
<name>A0A371JZ35_9GAMM</name>
<evidence type="ECO:0000313" key="3">
    <source>
        <dbReference type="Proteomes" id="UP000264492"/>
    </source>
</evidence>
<proteinExistence type="predicted"/>
<dbReference type="AlphaFoldDB" id="A0A371JZ35"/>
<keyword evidence="1" id="KW-0732">Signal</keyword>
<dbReference type="OrthoDB" id="6023725at2"/>
<evidence type="ECO:0000256" key="1">
    <source>
        <dbReference type="SAM" id="SignalP"/>
    </source>
</evidence>
<comment type="caution">
    <text evidence="2">The sequence shown here is derived from an EMBL/GenBank/DDBJ whole genome shotgun (WGS) entry which is preliminary data.</text>
</comment>
<organism evidence="2 3">
    <name type="scientific">Lysobacter silvisoli</name>
    <dbReference type="NCBI Taxonomy" id="2293254"/>
    <lineage>
        <taxon>Bacteria</taxon>
        <taxon>Pseudomonadati</taxon>
        <taxon>Pseudomonadota</taxon>
        <taxon>Gammaproteobacteria</taxon>
        <taxon>Lysobacterales</taxon>
        <taxon>Lysobacteraceae</taxon>
        <taxon>Lysobacter</taxon>
    </lineage>
</organism>
<reference evidence="2 3" key="1">
    <citation type="submission" date="2018-08" db="EMBL/GenBank/DDBJ databases">
        <title>Lysobacter sp. zong2l5, whole genome shotgun sequence.</title>
        <authorList>
            <person name="Zhang X."/>
            <person name="Feng G."/>
            <person name="Zhu H."/>
        </authorList>
    </citation>
    <scope>NUCLEOTIDE SEQUENCE [LARGE SCALE GENOMIC DNA]</scope>
    <source>
        <strain evidence="3">zong2l5</strain>
    </source>
</reference>
<sequence length="236" mass="26110">MASAAAACAGVVIGLLALLGPARAAAASVDAPPPLKTTDEGADLLVFVGEKLSVQDVTEQIRSARQQESGKIFVLMDGIYRARYRVKQVVYGRYDSDTIEFNAADHYGVPPFSLHDTVLLFVSKDEGGYYQQKYQYYPVFRTVSGGWAGCGAIGPGDAEERATIPPPHVMDFGPDAYFDLRKLDWRIRRQDFDRQAYVFERGRARCRLGHSLEELFQAKQRTVLKARGLFAEPAAP</sequence>
<feature type="chain" id="PRO_5016763721" evidence="1">
    <location>
        <begin position="25"/>
        <end position="236"/>
    </location>
</feature>